<feature type="region of interest" description="Disordered" evidence="1">
    <location>
        <begin position="1"/>
        <end position="22"/>
    </location>
</feature>
<organism evidence="2 3">
    <name type="scientific">Chryseobacterium gleum</name>
    <name type="common">Flavobacterium gleum</name>
    <dbReference type="NCBI Taxonomy" id="250"/>
    <lineage>
        <taxon>Bacteria</taxon>
        <taxon>Pseudomonadati</taxon>
        <taxon>Bacteroidota</taxon>
        <taxon>Flavobacteriia</taxon>
        <taxon>Flavobacteriales</taxon>
        <taxon>Weeksellaceae</taxon>
        <taxon>Chryseobacterium group</taxon>
        <taxon>Chryseobacterium</taxon>
    </lineage>
</organism>
<dbReference type="AlphaFoldDB" id="A0A3S4MAI3"/>
<protein>
    <submittedName>
        <fullName evidence="2">Uncharacterized protein</fullName>
    </submittedName>
</protein>
<gene>
    <name evidence="2" type="ORF">NCTC11432_04811</name>
</gene>
<sequence length="388" mass="45664">MNATKNHIGKNQVTGRKTTRRVTSTIGQVRSLASKTKDLERNSERQTEVCTNSNASNGFLKCKFLPKQEEVSHFQGSKKILNTERDFYKSLSKFSKQYGVEPMQTKDFGFPYNLALAMWDIKTKMKQANADWNQFKLIRTNKKFHFAKEEQFCTNTSLYFIPVVPLFKMLHDKMCKKNAQLLLSVFSYLYHIANVPYYRQQASYLYWIYEMHEGWMEEDEAGEDSHHYCREFEMSKNIGDKIERKIFNIKNLDFFEQRLKCFKIQNEFDIICHKVASEAFALYSEYPNTTIFRNKPSSEENPHDDDYSNKAISMDMYISFVANTKGCLYNNIEDSINAEFNEYGSIEEPTIYLPINGTEIPKADFDFEYRLFALMEKLHQVLTCKKLE</sequence>
<evidence type="ECO:0000256" key="1">
    <source>
        <dbReference type="SAM" id="MobiDB-lite"/>
    </source>
</evidence>
<dbReference type="OrthoDB" id="917674at2"/>
<dbReference type="Proteomes" id="UP000279227">
    <property type="component" value="Chromosome"/>
</dbReference>
<dbReference type="STRING" id="525257.HMPREF0204_15003"/>
<evidence type="ECO:0000313" key="2">
    <source>
        <dbReference type="EMBL" id="VEE11466.1"/>
    </source>
</evidence>
<accession>A0A3S4MAI3</accession>
<reference evidence="2 3" key="1">
    <citation type="submission" date="2018-12" db="EMBL/GenBank/DDBJ databases">
        <authorList>
            <consortium name="Pathogen Informatics"/>
        </authorList>
    </citation>
    <scope>NUCLEOTIDE SEQUENCE [LARGE SCALE GENOMIC DNA]</scope>
    <source>
        <strain evidence="2 3">NCTC11432</strain>
    </source>
</reference>
<evidence type="ECO:0000313" key="3">
    <source>
        <dbReference type="Proteomes" id="UP000279227"/>
    </source>
</evidence>
<dbReference type="EMBL" id="LR134289">
    <property type="protein sequence ID" value="VEE11466.1"/>
    <property type="molecule type" value="Genomic_DNA"/>
</dbReference>
<dbReference type="KEGG" id="cgle:NCTC11432_04811"/>
<name>A0A3S4MAI3_CHRGE</name>
<dbReference type="GeneID" id="93023304"/>
<dbReference type="RefSeq" id="WP_002981158.1">
    <property type="nucleotide sequence ID" value="NZ_CP068486.1"/>
</dbReference>
<proteinExistence type="predicted"/>